<dbReference type="PANTHER" id="PTHR43763">
    <property type="entry name" value="XAA-PRO AMINOPEPTIDASE 1"/>
    <property type="match status" value="1"/>
</dbReference>
<proteinExistence type="predicted"/>
<organism evidence="1 2">
    <name type="scientific">Marasmius crinis-equi</name>
    <dbReference type="NCBI Taxonomy" id="585013"/>
    <lineage>
        <taxon>Eukaryota</taxon>
        <taxon>Fungi</taxon>
        <taxon>Dikarya</taxon>
        <taxon>Basidiomycota</taxon>
        <taxon>Agaricomycotina</taxon>
        <taxon>Agaricomycetes</taxon>
        <taxon>Agaricomycetidae</taxon>
        <taxon>Agaricales</taxon>
        <taxon>Marasmiineae</taxon>
        <taxon>Marasmiaceae</taxon>
        <taxon>Marasmius</taxon>
    </lineage>
</organism>
<accession>A0ABR3G1M6</accession>
<protein>
    <submittedName>
        <fullName evidence="1">Uncharacterized protein</fullName>
    </submittedName>
</protein>
<dbReference type="InterPro" id="IPR029149">
    <property type="entry name" value="Creatin/AminoP/Spt16_N"/>
</dbReference>
<dbReference type="InterPro" id="IPR050422">
    <property type="entry name" value="X-Pro_aminopeptidase_P"/>
</dbReference>
<reference evidence="1 2" key="1">
    <citation type="submission" date="2024-02" db="EMBL/GenBank/DDBJ databases">
        <title>A draft genome for the cacao thread blight pathogen Marasmius crinis-equi.</title>
        <authorList>
            <person name="Cohen S.P."/>
            <person name="Baruah I.K."/>
            <person name="Amoako-Attah I."/>
            <person name="Bukari Y."/>
            <person name="Meinhardt L.W."/>
            <person name="Bailey B.A."/>
        </authorList>
    </citation>
    <scope>NUCLEOTIDE SEQUENCE [LARGE SCALE GENOMIC DNA]</scope>
    <source>
        <strain evidence="1 2">GH-76</strain>
    </source>
</reference>
<dbReference type="EMBL" id="JBAHYK010000006">
    <property type="protein sequence ID" value="KAL0581641.1"/>
    <property type="molecule type" value="Genomic_DNA"/>
</dbReference>
<evidence type="ECO:0000313" key="2">
    <source>
        <dbReference type="Proteomes" id="UP001465976"/>
    </source>
</evidence>
<comment type="caution">
    <text evidence="1">The sequence shown here is derived from an EMBL/GenBank/DDBJ whole genome shotgun (WGS) entry which is preliminary data.</text>
</comment>
<gene>
    <name evidence="1" type="ORF">V5O48_000342</name>
</gene>
<evidence type="ECO:0000313" key="1">
    <source>
        <dbReference type="EMBL" id="KAL0581641.1"/>
    </source>
</evidence>
<feature type="non-terminal residue" evidence="1">
    <location>
        <position position="59"/>
    </location>
</feature>
<name>A0ABR3G1M6_9AGAR</name>
<dbReference type="PANTHER" id="PTHR43763:SF6">
    <property type="entry name" value="XAA-PRO AMINOPEPTIDASE 1"/>
    <property type="match status" value="1"/>
</dbReference>
<dbReference type="Proteomes" id="UP001465976">
    <property type="component" value="Unassembled WGS sequence"/>
</dbReference>
<sequence>MVAHPIPTGERLAKLRELMQKKENNVNAYLVPSEDQHGSEYIADCDERRAFISGFDGSA</sequence>
<dbReference type="Gene3D" id="3.40.350.10">
    <property type="entry name" value="Creatinase/prolidase N-terminal domain"/>
    <property type="match status" value="1"/>
</dbReference>
<keyword evidence="2" id="KW-1185">Reference proteome</keyword>